<dbReference type="GO" id="GO:0005762">
    <property type="term" value="C:mitochondrial large ribosomal subunit"/>
    <property type="evidence" value="ECO:0007669"/>
    <property type="project" value="TreeGrafter"/>
</dbReference>
<accession>T2MC16</accession>
<evidence type="ECO:0000256" key="2">
    <source>
        <dbReference type="ARBA" id="ARBA00022980"/>
    </source>
</evidence>
<dbReference type="InterPro" id="IPR002171">
    <property type="entry name" value="Ribosomal_uL2"/>
</dbReference>
<dbReference type="Gene3D" id="2.40.50.140">
    <property type="entry name" value="Nucleic acid-binding proteins"/>
    <property type="match status" value="1"/>
</dbReference>
<dbReference type="InterPro" id="IPR008991">
    <property type="entry name" value="Translation_prot_SH3-like_sf"/>
</dbReference>
<evidence type="ECO:0000256" key="1">
    <source>
        <dbReference type="ARBA" id="ARBA00005636"/>
    </source>
</evidence>
<evidence type="ECO:0000259" key="6">
    <source>
        <dbReference type="SMART" id="SM01383"/>
    </source>
</evidence>
<dbReference type="SMART" id="SM01382">
    <property type="entry name" value="Ribosomal_L2_C"/>
    <property type="match status" value="1"/>
</dbReference>
<dbReference type="SUPFAM" id="SSF50104">
    <property type="entry name" value="Translation proteins SH3-like domain"/>
    <property type="match status" value="1"/>
</dbReference>
<dbReference type="InterPro" id="IPR022669">
    <property type="entry name" value="Ribosomal_uL2_C"/>
</dbReference>
<keyword evidence="3" id="KW-0687">Ribonucleoprotein</keyword>
<protein>
    <submittedName>
        <fullName evidence="7">39S ribosomal protein L2,mitochondrial</fullName>
    </submittedName>
</protein>
<dbReference type="EMBL" id="HAAD01003389">
    <property type="protein sequence ID" value="CDG69621.1"/>
    <property type="molecule type" value="mRNA"/>
</dbReference>
<reference evidence="7" key="1">
    <citation type="journal article" date="2013" name="Genome Biol. Evol.">
        <title>Punctuated emergences of genetic and phenotypic innovations in eumetazoan, bilaterian, euteleostome, and hominidae ancestors.</title>
        <authorList>
            <person name="Wenger Y."/>
            <person name="Galliot B."/>
        </authorList>
    </citation>
    <scope>NUCLEOTIDE SEQUENCE</scope>
    <source>
        <tissue evidence="7">Whole animals</tissue>
    </source>
</reference>
<proteinExistence type="evidence at transcript level"/>
<sequence length="286" mass="32401">MMLSVIRQLRPLHAINSTGQFLRVSQINCIFTLKFSVYTVQNGRTQWSYTRPKNTHMHMDLEKHLIDGKFYRNQKKGGRGEDGRIKIRHIGGGHQRNWRIVDLVRVPLLNDEQPKVIKDRILQIGYDPFRTANIAKVAGNGSNKTKLIICPHLAKIGDILTASREKPESLARMIPGDAYPLEYLPIGTMVHNIESTPGGGAKYARAAGMYATIVQRTPENQIVLKFNGGARTEALVDMKCLAVIGRVSNIDKKNEIIGKAGRSRWLNRRPRGQTGKDRWHHKKKVR</sequence>
<dbReference type="PANTHER" id="PTHR13691:SF73">
    <property type="entry name" value="LARGE RIBOSOMAL SUBUNIT PROTEIN UL2M"/>
    <property type="match status" value="1"/>
</dbReference>
<dbReference type="InterPro" id="IPR022666">
    <property type="entry name" value="Ribosomal_uL2_RNA-bd_dom"/>
</dbReference>
<dbReference type="SUPFAM" id="SSF50249">
    <property type="entry name" value="Nucleic acid-binding proteins"/>
    <property type="match status" value="1"/>
</dbReference>
<dbReference type="AlphaFoldDB" id="T2MC16"/>
<feature type="domain" description="Large ribosomal subunit protein uL2 C-terminal" evidence="5">
    <location>
        <begin position="173"/>
        <end position="282"/>
    </location>
</feature>
<evidence type="ECO:0000256" key="4">
    <source>
        <dbReference type="SAM" id="MobiDB-lite"/>
    </source>
</evidence>
<dbReference type="GO" id="GO:0032543">
    <property type="term" value="P:mitochondrial translation"/>
    <property type="evidence" value="ECO:0007669"/>
    <property type="project" value="TreeGrafter"/>
</dbReference>
<feature type="domain" description="Large ribosomal subunit protein uL2 RNA-binding" evidence="6">
    <location>
        <begin position="78"/>
        <end position="162"/>
    </location>
</feature>
<dbReference type="OMA" id="EHNKEHV"/>
<dbReference type="OrthoDB" id="10267824at2759"/>
<dbReference type="PANTHER" id="PTHR13691">
    <property type="entry name" value="RIBOSOMAL PROTEIN L2"/>
    <property type="match status" value="1"/>
</dbReference>
<dbReference type="Pfam" id="PF00181">
    <property type="entry name" value="Ribosomal_L2_N"/>
    <property type="match status" value="1"/>
</dbReference>
<comment type="similarity">
    <text evidence="1">Belongs to the universal ribosomal protein uL2 family.</text>
</comment>
<dbReference type="SMART" id="SM01383">
    <property type="entry name" value="Ribosomal_L2"/>
    <property type="match status" value="1"/>
</dbReference>
<evidence type="ECO:0000313" key="7">
    <source>
        <dbReference type="EMBL" id="CDG69621.1"/>
    </source>
</evidence>
<feature type="region of interest" description="Disordered" evidence="4">
    <location>
        <begin position="262"/>
        <end position="286"/>
    </location>
</feature>
<evidence type="ECO:0000259" key="5">
    <source>
        <dbReference type="SMART" id="SM01382"/>
    </source>
</evidence>
<dbReference type="InterPro" id="IPR012340">
    <property type="entry name" value="NA-bd_OB-fold"/>
</dbReference>
<keyword evidence="2 7" id="KW-0689">Ribosomal protein</keyword>
<dbReference type="KEGG" id="hmg:100200805"/>
<dbReference type="InterPro" id="IPR014722">
    <property type="entry name" value="Rib_uL2_dom2"/>
</dbReference>
<dbReference type="GO" id="GO:0003723">
    <property type="term" value="F:RNA binding"/>
    <property type="evidence" value="ECO:0007669"/>
    <property type="project" value="TreeGrafter"/>
</dbReference>
<name>T2MC16_HYDVU</name>
<organism evidence="7">
    <name type="scientific">Hydra vulgaris</name>
    <name type="common">Hydra</name>
    <name type="synonym">Hydra attenuata</name>
    <dbReference type="NCBI Taxonomy" id="6087"/>
    <lineage>
        <taxon>Eukaryota</taxon>
        <taxon>Metazoa</taxon>
        <taxon>Cnidaria</taxon>
        <taxon>Hydrozoa</taxon>
        <taxon>Hydroidolina</taxon>
        <taxon>Anthoathecata</taxon>
        <taxon>Aplanulata</taxon>
        <taxon>Hydridae</taxon>
        <taxon>Hydra</taxon>
    </lineage>
</organism>
<dbReference type="Pfam" id="PF03947">
    <property type="entry name" value="Ribosomal_L2_C"/>
    <property type="match status" value="1"/>
</dbReference>
<dbReference type="GO" id="GO:0003735">
    <property type="term" value="F:structural constituent of ribosome"/>
    <property type="evidence" value="ECO:0007669"/>
    <property type="project" value="InterPro"/>
</dbReference>
<gene>
    <name evidence="7" type="primary">MRPL2</name>
</gene>
<feature type="compositionally biased region" description="Basic residues" evidence="4">
    <location>
        <begin position="262"/>
        <end position="271"/>
    </location>
</feature>
<dbReference type="Gene3D" id="2.30.30.30">
    <property type="match status" value="1"/>
</dbReference>
<evidence type="ECO:0000256" key="3">
    <source>
        <dbReference type="ARBA" id="ARBA00023274"/>
    </source>
</evidence>